<protein>
    <recommendedName>
        <fullName evidence="4">Chromo domain-containing protein</fullName>
    </recommendedName>
</protein>
<proteinExistence type="predicted"/>
<keyword evidence="3" id="KW-1185">Reference proteome</keyword>
<dbReference type="Proteomes" id="UP000243217">
    <property type="component" value="Unassembled WGS sequence"/>
</dbReference>
<evidence type="ECO:0008006" key="4">
    <source>
        <dbReference type="Google" id="ProtNLM"/>
    </source>
</evidence>
<feature type="compositionally biased region" description="Low complexity" evidence="1">
    <location>
        <begin position="227"/>
        <end position="240"/>
    </location>
</feature>
<accession>A0A1V9ZQL0</accession>
<sequence length="240" mass="26797">MIQEDELPDHCGDLLVSRCVMHRLGYDPTSLLQKAGEIRRIWDFADIQPADPASGLPRVGAIMAAPTATIADDPVYDGLETSMPTPDSLNVQRREVHRVHAARLKIFHNASKELSTEMLDAIDFSAMVTEVDHFTGYRINDAGVMELDTVWLGIEVSSWEPVCVMAEDVYLKYKQYMMDVAKTVMPGTMAHNEFTAILREFPIDASSQYSAKAARQGRTQRKRVKKAQTTAKTAARGRLP</sequence>
<evidence type="ECO:0000313" key="3">
    <source>
        <dbReference type="Proteomes" id="UP000243217"/>
    </source>
</evidence>
<gene>
    <name evidence="2" type="ORF">THRCLA_21701</name>
</gene>
<dbReference type="EMBL" id="JNBS01001716">
    <property type="protein sequence ID" value="OQS00322.1"/>
    <property type="molecule type" value="Genomic_DNA"/>
</dbReference>
<organism evidence="2 3">
    <name type="scientific">Thraustotheca clavata</name>
    <dbReference type="NCBI Taxonomy" id="74557"/>
    <lineage>
        <taxon>Eukaryota</taxon>
        <taxon>Sar</taxon>
        <taxon>Stramenopiles</taxon>
        <taxon>Oomycota</taxon>
        <taxon>Saprolegniomycetes</taxon>
        <taxon>Saprolegniales</taxon>
        <taxon>Achlyaceae</taxon>
        <taxon>Thraustotheca</taxon>
    </lineage>
</organism>
<evidence type="ECO:0000313" key="2">
    <source>
        <dbReference type="EMBL" id="OQS00322.1"/>
    </source>
</evidence>
<name>A0A1V9ZQL0_9STRA</name>
<comment type="caution">
    <text evidence="2">The sequence shown here is derived from an EMBL/GenBank/DDBJ whole genome shotgun (WGS) entry which is preliminary data.</text>
</comment>
<reference evidence="2 3" key="1">
    <citation type="journal article" date="2014" name="Genome Biol. Evol.">
        <title>The secreted proteins of Achlya hypogyna and Thraustotheca clavata identify the ancestral oomycete secretome and reveal gene acquisitions by horizontal gene transfer.</title>
        <authorList>
            <person name="Misner I."/>
            <person name="Blouin N."/>
            <person name="Leonard G."/>
            <person name="Richards T.A."/>
            <person name="Lane C.E."/>
        </authorList>
    </citation>
    <scope>NUCLEOTIDE SEQUENCE [LARGE SCALE GENOMIC DNA]</scope>
    <source>
        <strain evidence="2 3">ATCC 34112</strain>
    </source>
</reference>
<feature type="region of interest" description="Disordered" evidence="1">
    <location>
        <begin position="212"/>
        <end position="240"/>
    </location>
</feature>
<dbReference type="OrthoDB" id="101786at2759"/>
<evidence type="ECO:0000256" key="1">
    <source>
        <dbReference type="SAM" id="MobiDB-lite"/>
    </source>
</evidence>
<dbReference type="AlphaFoldDB" id="A0A1V9ZQL0"/>